<comment type="pathway">
    <text evidence="1">Nucleotide-sugar biosynthesis; UDP-alpha-D-glucuronate biosynthesis; UDP-alpha-D-glucuronate from UDP-alpha-D-glucose: step 1/1.</text>
</comment>
<feature type="binding site" evidence="10">
    <location>
        <position position="328"/>
    </location>
    <ligand>
        <name>substrate</name>
    </ligand>
</feature>
<dbReference type="SUPFAM" id="SSF51735">
    <property type="entry name" value="NAD(P)-binding Rossmann-fold domains"/>
    <property type="match status" value="1"/>
</dbReference>
<dbReference type="UniPathway" id="UPA00038">
    <property type="reaction ID" value="UER00491"/>
</dbReference>
<dbReference type="InterPro" id="IPR001732">
    <property type="entry name" value="UDP-Glc/GDP-Man_DH_N"/>
</dbReference>
<dbReference type="PANTHER" id="PTHR43750:SF3">
    <property type="entry name" value="UDP-GLUCOSE 6-DEHYDROGENASE TUAD"/>
    <property type="match status" value="1"/>
</dbReference>
<dbReference type="InterPro" id="IPR028357">
    <property type="entry name" value="UDPglc_DH_bac"/>
</dbReference>
<reference evidence="13" key="1">
    <citation type="journal article" date="2018" name="Nat. Biotechnol.">
        <title>A standardized bacterial taxonomy based on genome phylogeny substantially revises the tree of life.</title>
        <authorList>
            <person name="Parks D.H."/>
            <person name="Chuvochina M."/>
            <person name="Waite D.W."/>
            <person name="Rinke C."/>
            <person name="Skarshewski A."/>
            <person name="Chaumeil P.A."/>
            <person name="Hugenholtz P."/>
        </authorList>
    </citation>
    <scope>NUCLEOTIDE SEQUENCE [LARGE SCALE GENOMIC DNA]</scope>
    <source>
        <strain evidence="13">UBA11284</strain>
    </source>
</reference>
<feature type="binding site" evidence="11">
    <location>
        <position position="270"/>
    </location>
    <ligand>
        <name>NAD(+)</name>
        <dbReference type="ChEBI" id="CHEBI:57540"/>
    </ligand>
</feature>
<feature type="binding site" evidence="10">
    <location>
        <position position="264"/>
    </location>
    <ligand>
        <name>substrate</name>
    </ligand>
</feature>
<dbReference type="EC" id="1.1.1.22" evidence="3 8"/>
<evidence type="ECO:0000256" key="2">
    <source>
        <dbReference type="ARBA" id="ARBA00006601"/>
    </source>
</evidence>
<dbReference type="PIRSF" id="PIRSF000124">
    <property type="entry name" value="UDPglc_GDPman_dh"/>
    <property type="match status" value="1"/>
</dbReference>
<dbReference type="NCBIfam" id="TIGR03026">
    <property type="entry name" value="NDP-sugDHase"/>
    <property type="match status" value="1"/>
</dbReference>
<dbReference type="Pfam" id="PF03721">
    <property type="entry name" value="UDPG_MGDP_dh_N"/>
    <property type="match status" value="1"/>
</dbReference>
<feature type="active site" description="Nucleophile" evidence="9">
    <location>
        <position position="267"/>
    </location>
</feature>
<evidence type="ECO:0000313" key="13">
    <source>
        <dbReference type="EMBL" id="HCA03874.1"/>
    </source>
</evidence>
<feature type="domain" description="UDP-glucose/GDP-mannose dehydrogenase C-terminal" evidence="12">
    <location>
        <begin position="321"/>
        <end position="425"/>
    </location>
</feature>
<dbReference type="SUPFAM" id="SSF52413">
    <property type="entry name" value="UDP-glucose/GDP-mannose dehydrogenase C-terminal domain"/>
    <property type="match status" value="1"/>
</dbReference>
<dbReference type="SUPFAM" id="SSF48179">
    <property type="entry name" value="6-phosphogluconate dehydrogenase C-terminal domain-like"/>
    <property type="match status" value="1"/>
</dbReference>
<dbReference type="GO" id="GO:0006065">
    <property type="term" value="P:UDP-glucuronate biosynthetic process"/>
    <property type="evidence" value="ECO:0007669"/>
    <property type="project" value="UniProtKB-UniPathway"/>
</dbReference>
<feature type="binding site" evidence="11">
    <location>
        <position position="30"/>
    </location>
    <ligand>
        <name>NAD(+)</name>
        <dbReference type="ChEBI" id="CHEBI:57540"/>
    </ligand>
</feature>
<feature type="binding site" evidence="11">
    <location>
        <position position="86"/>
    </location>
    <ligand>
        <name>NAD(+)</name>
        <dbReference type="ChEBI" id="CHEBI:57540"/>
    </ligand>
</feature>
<comment type="similarity">
    <text evidence="2 8">Belongs to the UDP-glucose/GDP-mannose dehydrogenase family.</text>
</comment>
<dbReference type="Gene3D" id="3.40.50.720">
    <property type="entry name" value="NAD(P)-binding Rossmann-like Domain"/>
    <property type="match status" value="2"/>
</dbReference>
<dbReference type="InterPro" id="IPR017476">
    <property type="entry name" value="UDP-Glc/GDP-Man"/>
</dbReference>
<evidence type="ECO:0000256" key="7">
    <source>
        <dbReference type="ARBA" id="ARBA00047473"/>
    </source>
</evidence>
<feature type="binding site" evidence="10">
    <location>
        <position position="211"/>
    </location>
    <ligand>
        <name>substrate</name>
    </ligand>
</feature>
<evidence type="ECO:0000256" key="8">
    <source>
        <dbReference type="PIRNR" id="PIRNR000124"/>
    </source>
</evidence>
<sequence>MNVTVFGTGYVGLVQGAILSEVGHHVVCVDVDAHKVEQLKMGITPIYEPGLESIVKENHAAGRLDFTTDAVAAIKHGQVQFVAVGTPPDEDGSADLTYVLNVATTIAEHMERDQVIVNKSTVPVGSADKVRVVMEDVLKRRGRSDISFDVVSNPEFLKEGSAVVDCQKPDRIIIGTSCDATIEVMRELYAPFNRNHDKVIVMDVKSAELTKYAANCMLATKISFMNEMANLAELLGADIEAVRKGIGSDPRIGYHFIYPGVGYGGSCFPKDLQALIHTANSIDFDAKLLKAVELRNKEQKTTLFQKINQHFNAQLKGKTFAIWGLSFKPNTDDMRDAPSRVLMEALWAAGAKVQAYDPEAMEEAQRIYGNREHLTLCGTKEAALKNSDALIIITDWQNFRAPDFELIKAQLSEPTIFDGRNLYEPHRMADKGFNYYSVGRAKPTLSITAPPELHVVTASH</sequence>
<accession>A0A3D0KK43</accession>
<evidence type="ECO:0000256" key="10">
    <source>
        <dbReference type="PIRSR" id="PIRSR500134-2"/>
    </source>
</evidence>
<proteinExistence type="inferred from homology"/>
<feature type="binding site" evidence="11">
    <location>
        <position position="335"/>
    </location>
    <ligand>
        <name>NAD(+)</name>
        <dbReference type="ChEBI" id="CHEBI:57540"/>
    </ligand>
</feature>
<dbReference type="InterPro" id="IPR014026">
    <property type="entry name" value="UDP-Glc/GDP-Man_DH_dimer"/>
</dbReference>
<evidence type="ECO:0000256" key="6">
    <source>
        <dbReference type="ARBA" id="ARBA00023027"/>
    </source>
</evidence>
<dbReference type="GO" id="GO:0000271">
    <property type="term" value="P:polysaccharide biosynthetic process"/>
    <property type="evidence" value="ECO:0007669"/>
    <property type="project" value="InterPro"/>
</dbReference>
<dbReference type="AlphaFoldDB" id="A0A3D0KK43"/>
<evidence type="ECO:0000256" key="11">
    <source>
        <dbReference type="PIRSR" id="PIRSR500134-3"/>
    </source>
</evidence>
<organism evidence="13">
    <name type="scientific">Halomonas campaniensis</name>
    <dbReference type="NCBI Taxonomy" id="213554"/>
    <lineage>
        <taxon>Bacteria</taxon>
        <taxon>Pseudomonadati</taxon>
        <taxon>Pseudomonadota</taxon>
        <taxon>Gammaproteobacteria</taxon>
        <taxon>Oceanospirillales</taxon>
        <taxon>Halomonadaceae</taxon>
        <taxon>Halomonas</taxon>
    </lineage>
</organism>
<dbReference type="PIRSF" id="PIRSF500134">
    <property type="entry name" value="UDPglc_DH_bac"/>
    <property type="match status" value="1"/>
</dbReference>
<feature type="binding site" evidence="10">
    <location>
        <begin position="256"/>
        <end position="260"/>
    </location>
    <ligand>
        <name>substrate</name>
    </ligand>
</feature>
<dbReference type="InterPro" id="IPR014027">
    <property type="entry name" value="UDP-Glc/GDP-Man_DH_C"/>
</dbReference>
<feature type="binding site" evidence="10">
    <location>
        <begin position="156"/>
        <end position="159"/>
    </location>
    <ligand>
        <name>substrate</name>
    </ligand>
</feature>
<comment type="caution">
    <text evidence="13">The sequence shown here is derived from an EMBL/GenBank/DDBJ whole genome shotgun (WGS) entry which is preliminary data.</text>
</comment>
<dbReference type="Gene3D" id="1.20.5.100">
    <property type="entry name" value="Cytochrome c1, transmembrane anchor, C-terminal"/>
    <property type="match status" value="1"/>
</dbReference>
<evidence type="ECO:0000256" key="5">
    <source>
        <dbReference type="ARBA" id="ARBA00023002"/>
    </source>
</evidence>
<dbReference type="InterPro" id="IPR036220">
    <property type="entry name" value="UDP-Glc/GDP-Man_DH_C_sf"/>
</dbReference>
<evidence type="ECO:0000256" key="4">
    <source>
        <dbReference type="ARBA" id="ARBA00015132"/>
    </source>
</evidence>
<gene>
    <name evidence="13" type="ORF">DEO68_17315</name>
</gene>
<feature type="binding site" evidence="11">
    <location>
        <position position="121"/>
    </location>
    <ligand>
        <name>NAD(+)</name>
        <dbReference type="ChEBI" id="CHEBI:57540"/>
    </ligand>
</feature>
<dbReference type="InterPro" id="IPR036291">
    <property type="entry name" value="NAD(P)-bd_dom_sf"/>
</dbReference>
<keyword evidence="5 8" id="KW-0560">Oxidoreductase</keyword>
<dbReference type="PANTHER" id="PTHR43750">
    <property type="entry name" value="UDP-GLUCOSE 6-DEHYDROGENASE TUAD"/>
    <property type="match status" value="1"/>
</dbReference>
<dbReference type="EMBL" id="DOTR01000100">
    <property type="protein sequence ID" value="HCA03874.1"/>
    <property type="molecule type" value="Genomic_DNA"/>
</dbReference>
<dbReference type="SMART" id="SM00984">
    <property type="entry name" value="UDPG_MGDP_dh_C"/>
    <property type="match status" value="1"/>
</dbReference>
<dbReference type="Pfam" id="PF00984">
    <property type="entry name" value="UDPG_MGDP_dh"/>
    <property type="match status" value="1"/>
</dbReference>
<keyword evidence="6 8" id="KW-0520">NAD</keyword>
<dbReference type="InterPro" id="IPR008927">
    <property type="entry name" value="6-PGluconate_DH-like_C_sf"/>
</dbReference>
<evidence type="ECO:0000256" key="1">
    <source>
        <dbReference type="ARBA" id="ARBA00004701"/>
    </source>
</evidence>
<evidence type="ECO:0000256" key="3">
    <source>
        <dbReference type="ARBA" id="ARBA00012954"/>
    </source>
</evidence>
<evidence type="ECO:0000259" key="12">
    <source>
        <dbReference type="SMART" id="SM00984"/>
    </source>
</evidence>
<feature type="binding site" evidence="11">
    <location>
        <position position="35"/>
    </location>
    <ligand>
        <name>NAD(+)</name>
        <dbReference type="ChEBI" id="CHEBI:57540"/>
    </ligand>
</feature>
<name>A0A3D0KK43_9GAMM</name>
<dbReference type="Pfam" id="PF03720">
    <property type="entry name" value="UDPG_MGDP_dh_C"/>
    <property type="match status" value="1"/>
</dbReference>
<protein>
    <recommendedName>
        <fullName evidence="4 8">UDP-glucose 6-dehydrogenase</fullName>
        <ecNumber evidence="3 8">1.1.1.22</ecNumber>
    </recommendedName>
</protein>
<dbReference type="GO" id="GO:0003979">
    <property type="term" value="F:UDP-glucose 6-dehydrogenase activity"/>
    <property type="evidence" value="ECO:0007669"/>
    <property type="project" value="UniProtKB-EC"/>
</dbReference>
<evidence type="ECO:0000256" key="9">
    <source>
        <dbReference type="PIRSR" id="PIRSR500134-1"/>
    </source>
</evidence>
<dbReference type="GO" id="GO:0051287">
    <property type="term" value="F:NAD binding"/>
    <property type="evidence" value="ECO:0007669"/>
    <property type="project" value="InterPro"/>
</dbReference>
<comment type="catalytic activity">
    <reaction evidence="7 8">
        <text>UDP-alpha-D-glucose + 2 NAD(+) + H2O = UDP-alpha-D-glucuronate + 2 NADH + 3 H(+)</text>
        <dbReference type="Rhea" id="RHEA:23596"/>
        <dbReference type="ChEBI" id="CHEBI:15377"/>
        <dbReference type="ChEBI" id="CHEBI:15378"/>
        <dbReference type="ChEBI" id="CHEBI:57540"/>
        <dbReference type="ChEBI" id="CHEBI:57945"/>
        <dbReference type="ChEBI" id="CHEBI:58052"/>
        <dbReference type="ChEBI" id="CHEBI:58885"/>
        <dbReference type="EC" id="1.1.1.22"/>
    </reaction>
</comment>
<feature type="binding site" evidence="11">
    <location>
        <position position="159"/>
    </location>
    <ligand>
        <name>NAD(+)</name>
        <dbReference type="ChEBI" id="CHEBI:57540"/>
    </ligand>
</feature>